<dbReference type="InterPro" id="IPR050693">
    <property type="entry name" value="Hsp70_NEF-Inhibitors"/>
</dbReference>
<dbReference type="Proteomes" id="UP000006671">
    <property type="component" value="Unassembled WGS sequence"/>
</dbReference>
<evidence type="ECO:0000256" key="1">
    <source>
        <dbReference type="ARBA" id="ARBA00022737"/>
    </source>
</evidence>
<dbReference type="KEGG" id="ngr:NAEGRDRAFT_58729"/>
<dbReference type="SUPFAM" id="SSF48371">
    <property type="entry name" value="ARM repeat"/>
    <property type="match status" value="1"/>
</dbReference>
<dbReference type="InterPro" id="IPR011989">
    <property type="entry name" value="ARM-like"/>
</dbReference>
<evidence type="ECO:0000313" key="4">
    <source>
        <dbReference type="Proteomes" id="UP000006671"/>
    </source>
</evidence>
<keyword evidence="4" id="KW-1185">Reference proteome</keyword>
<evidence type="ECO:0000259" key="2">
    <source>
        <dbReference type="Pfam" id="PF08609"/>
    </source>
</evidence>
<accession>D2VN59</accession>
<evidence type="ECO:0000313" key="3">
    <source>
        <dbReference type="EMBL" id="EFC41686.1"/>
    </source>
</evidence>
<dbReference type="OrthoDB" id="10250458at2759"/>
<gene>
    <name evidence="3" type="ORF">NAEGRDRAFT_58729</name>
</gene>
<sequence>MNPQGGGGDPLKELFNWAVANSSSEELRRQAADSTGNPQELTPEKREILEYIASQMKGSDPYTVIKKALAVIRDESSSVDDTLDAMDQIDEIVGKIDFATDFHKMKGTEYIFDHFLSSESQDERADEIEIKLASLQILCTCLHNNPAIQTDDLYQVKFFNYLADILDNPSSKGKAILKKVGSSLAALSSNQPNTLKQFNDRHIIGKITKIMHTEQDEQVLSKFMFSLLNVGFDGKDSSIP</sequence>
<dbReference type="EMBL" id="GG738884">
    <property type="protein sequence ID" value="EFC41686.1"/>
    <property type="molecule type" value="Genomic_DNA"/>
</dbReference>
<dbReference type="InterPro" id="IPR016024">
    <property type="entry name" value="ARM-type_fold"/>
</dbReference>
<reference evidence="3 4" key="1">
    <citation type="journal article" date="2010" name="Cell">
        <title>The genome of Naegleria gruberi illuminates early eukaryotic versatility.</title>
        <authorList>
            <person name="Fritz-Laylin L.K."/>
            <person name="Prochnik S.E."/>
            <person name="Ginger M.L."/>
            <person name="Dacks J.B."/>
            <person name="Carpenter M.L."/>
            <person name="Field M.C."/>
            <person name="Kuo A."/>
            <person name="Paredez A."/>
            <person name="Chapman J."/>
            <person name="Pham J."/>
            <person name="Shu S."/>
            <person name="Neupane R."/>
            <person name="Cipriano M."/>
            <person name="Mancuso J."/>
            <person name="Tu H."/>
            <person name="Salamov A."/>
            <person name="Lindquist E."/>
            <person name="Shapiro H."/>
            <person name="Lucas S."/>
            <person name="Grigoriev I.V."/>
            <person name="Cande W.Z."/>
            <person name="Fulton C."/>
            <person name="Rokhsar D.S."/>
            <person name="Dawson S.C."/>
        </authorList>
    </citation>
    <scope>NUCLEOTIDE SEQUENCE [LARGE SCALE GENOMIC DNA]</scope>
    <source>
        <strain evidence="3 4">NEG-M</strain>
    </source>
</reference>
<protein>
    <submittedName>
        <fullName evidence="3">Predicted protein</fullName>
    </submittedName>
</protein>
<dbReference type="OMA" id="CTCLHNN"/>
<dbReference type="InParanoid" id="D2VN59"/>
<dbReference type="AlphaFoldDB" id="D2VN59"/>
<dbReference type="GeneID" id="8851230"/>
<dbReference type="VEuPathDB" id="AmoebaDB:NAEGRDRAFT_58729"/>
<organism evidence="4">
    <name type="scientific">Naegleria gruberi</name>
    <name type="common">Amoeba</name>
    <dbReference type="NCBI Taxonomy" id="5762"/>
    <lineage>
        <taxon>Eukaryota</taxon>
        <taxon>Discoba</taxon>
        <taxon>Heterolobosea</taxon>
        <taxon>Tetramitia</taxon>
        <taxon>Eutetramitia</taxon>
        <taxon>Vahlkampfiidae</taxon>
        <taxon>Naegleria</taxon>
    </lineage>
</organism>
<dbReference type="Pfam" id="PF08609">
    <property type="entry name" value="Fes1"/>
    <property type="match status" value="1"/>
</dbReference>
<feature type="domain" description="Nucleotide exchange factor Fes1" evidence="2">
    <location>
        <begin position="11"/>
        <end position="101"/>
    </location>
</feature>
<dbReference type="GO" id="GO:0000774">
    <property type="term" value="F:adenyl-nucleotide exchange factor activity"/>
    <property type="evidence" value="ECO:0007669"/>
    <property type="project" value="TreeGrafter"/>
</dbReference>
<proteinExistence type="predicted"/>
<dbReference type="PANTHER" id="PTHR19316:SF18">
    <property type="entry name" value="HSP70-BINDING PROTEIN 1"/>
    <property type="match status" value="1"/>
</dbReference>
<dbReference type="Gene3D" id="1.25.10.10">
    <property type="entry name" value="Leucine-rich Repeat Variant"/>
    <property type="match status" value="1"/>
</dbReference>
<dbReference type="GO" id="GO:0005783">
    <property type="term" value="C:endoplasmic reticulum"/>
    <property type="evidence" value="ECO:0007669"/>
    <property type="project" value="TreeGrafter"/>
</dbReference>
<dbReference type="PANTHER" id="PTHR19316">
    <property type="entry name" value="PROTEIN FOLDING REGULATOR"/>
    <property type="match status" value="1"/>
</dbReference>
<name>D2VN59_NAEGR</name>
<dbReference type="InterPro" id="IPR013918">
    <property type="entry name" value="Nucleotide_exch_fac_Fes1"/>
</dbReference>
<keyword evidence="1" id="KW-0677">Repeat</keyword>
<dbReference type="RefSeq" id="XP_002674430.1">
    <property type="nucleotide sequence ID" value="XM_002674384.1"/>
</dbReference>